<dbReference type="Pfam" id="PF01527">
    <property type="entry name" value="HTH_Tnp_1"/>
    <property type="match status" value="1"/>
</dbReference>
<accession>A0A1G8EMI7</accession>
<keyword evidence="3" id="KW-1185">Reference proteome</keyword>
<sequence length="106" mass="11545">MPKSFPKEFRRDVIAVARQGDQSIASVTRNFGISESRLSRWLKIADREDGISSDSSDMPAKPASESDLEAEHRELRGGPSSSSRRTRSCAAPPPTSPVTCSQNDVP</sequence>
<evidence type="ECO:0000313" key="2">
    <source>
        <dbReference type="EMBL" id="SDH71101.1"/>
    </source>
</evidence>
<evidence type="ECO:0000313" key="3">
    <source>
        <dbReference type="Proteomes" id="UP000198967"/>
    </source>
</evidence>
<dbReference type="GO" id="GO:0003677">
    <property type="term" value="F:DNA binding"/>
    <property type="evidence" value="ECO:0007669"/>
    <property type="project" value="InterPro"/>
</dbReference>
<dbReference type="InterPro" id="IPR002514">
    <property type="entry name" value="Transposase_8"/>
</dbReference>
<dbReference type="InterPro" id="IPR009057">
    <property type="entry name" value="Homeodomain-like_sf"/>
</dbReference>
<evidence type="ECO:0000256" key="1">
    <source>
        <dbReference type="SAM" id="MobiDB-lite"/>
    </source>
</evidence>
<dbReference type="AlphaFoldDB" id="A0A1G8EMI7"/>
<dbReference type="EMBL" id="FNBE01000039">
    <property type="protein sequence ID" value="SDH71101.1"/>
    <property type="molecule type" value="Genomic_DNA"/>
</dbReference>
<proteinExistence type="predicted"/>
<feature type="non-terminal residue" evidence="2">
    <location>
        <position position="106"/>
    </location>
</feature>
<dbReference type="SUPFAM" id="SSF46689">
    <property type="entry name" value="Homeodomain-like"/>
    <property type="match status" value="1"/>
</dbReference>
<reference evidence="2 3" key="1">
    <citation type="submission" date="2016-10" db="EMBL/GenBank/DDBJ databases">
        <authorList>
            <person name="de Groot N.N."/>
        </authorList>
    </citation>
    <scope>NUCLEOTIDE SEQUENCE [LARGE SCALE GENOMIC DNA]</scope>
    <source>
        <strain evidence="2 3">CGMCC 4.3143</strain>
    </source>
</reference>
<gene>
    <name evidence="2" type="ORF">SAMN05216377_1397</name>
</gene>
<dbReference type="GO" id="GO:0006313">
    <property type="term" value="P:DNA transposition"/>
    <property type="evidence" value="ECO:0007669"/>
    <property type="project" value="InterPro"/>
</dbReference>
<protein>
    <submittedName>
        <fullName evidence="2">Transposase</fullName>
    </submittedName>
</protein>
<name>A0A1G8EMI7_PSEOR</name>
<feature type="region of interest" description="Disordered" evidence="1">
    <location>
        <begin position="48"/>
        <end position="106"/>
    </location>
</feature>
<dbReference type="GO" id="GO:0004803">
    <property type="term" value="F:transposase activity"/>
    <property type="evidence" value="ECO:0007669"/>
    <property type="project" value="InterPro"/>
</dbReference>
<dbReference type="RefSeq" id="WP_176921636.1">
    <property type="nucleotide sequence ID" value="NZ_FNBE01000039.1"/>
</dbReference>
<dbReference type="Proteomes" id="UP000198967">
    <property type="component" value="Unassembled WGS sequence"/>
</dbReference>
<organism evidence="2 3">
    <name type="scientific">Pseudonocardia oroxyli</name>
    <dbReference type="NCBI Taxonomy" id="366584"/>
    <lineage>
        <taxon>Bacteria</taxon>
        <taxon>Bacillati</taxon>
        <taxon>Actinomycetota</taxon>
        <taxon>Actinomycetes</taxon>
        <taxon>Pseudonocardiales</taxon>
        <taxon>Pseudonocardiaceae</taxon>
        <taxon>Pseudonocardia</taxon>
    </lineage>
</organism>
<dbReference type="Gene3D" id="1.10.10.60">
    <property type="entry name" value="Homeodomain-like"/>
    <property type="match status" value="1"/>
</dbReference>
<dbReference type="STRING" id="366584.SAMN05216377_1397"/>
<feature type="compositionally biased region" description="Polar residues" evidence="1">
    <location>
        <begin position="97"/>
        <end position="106"/>
    </location>
</feature>